<evidence type="ECO:0000259" key="1">
    <source>
        <dbReference type="Pfam" id="PF04230"/>
    </source>
</evidence>
<dbReference type="EMBL" id="VLKT01000023">
    <property type="protein sequence ID" value="TWI33977.1"/>
    <property type="molecule type" value="Genomic_DNA"/>
</dbReference>
<keyword evidence="3" id="KW-1185">Reference proteome</keyword>
<keyword evidence="2" id="KW-0808">Transferase</keyword>
<sequence>MSSTPSERRPPTSLKSVLFDRLMPVRTNAPYALIDYPDYLNPGDAAIWLGTRAVLDKLNGTPPAYTSALKNFSAQRCRSAIGDGVIYFLGGGNFGDFYSRHHRARLRVLSLVPRNPVVQLPASCAWMAETDAAVLEETRRVLSNREPVIFFAREEKSRADLERLLGLESTLCPDLAHALHFEPSAPTADLRAVLRNDREASQPVDPAAIEVFDWRDLKAQVAWNRFGKFALAVAPRSKKLGTQDWVTSAKVASAVSLLRPARTVITDRLHAFILSNELGRNVLVLDNRTGKVFAYIDAWREHFPHVRKAANLRSAIGAVSGFQTASNLMMSHGD</sequence>
<dbReference type="AlphaFoldDB" id="A0A562NP55"/>
<reference evidence="2 3" key="1">
    <citation type="journal article" date="2015" name="Stand. Genomic Sci.">
        <title>Genomic Encyclopedia of Bacterial and Archaeal Type Strains, Phase III: the genomes of soil and plant-associated and newly described type strains.</title>
        <authorList>
            <person name="Whitman W.B."/>
            <person name="Woyke T."/>
            <person name="Klenk H.P."/>
            <person name="Zhou Y."/>
            <person name="Lilburn T.G."/>
            <person name="Beck B.J."/>
            <person name="De Vos P."/>
            <person name="Vandamme P."/>
            <person name="Eisen J.A."/>
            <person name="Garrity G."/>
            <person name="Hugenholtz P."/>
            <person name="Kyrpides N.C."/>
        </authorList>
    </citation>
    <scope>NUCLEOTIDE SEQUENCE [LARGE SCALE GENOMIC DNA]</scope>
    <source>
        <strain evidence="2 3">CGMCC 1.2546</strain>
    </source>
</reference>
<comment type="caution">
    <text evidence="2">The sequence shown here is derived from an EMBL/GenBank/DDBJ whole genome shotgun (WGS) entry which is preliminary data.</text>
</comment>
<dbReference type="GO" id="GO:0016740">
    <property type="term" value="F:transferase activity"/>
    <property type="evidence" value="ECO:0007669"/>
    <property type="project" value="UniProtKB-KW"/>
</dbReference>
<evidence type="ECO:0000313" key="3">
    <source>
        <dbReference type="Proteomes" id="UP000317122"/>
    </source>
</evidence>
<evidence type="ECO:0000313" key="2">
    <source>
        <dbReference type="EMBL" id="TWI33977.1"/>
    </source>
</evidence>
<organism evidence="2 3">
    <name type="scientific">Mesorhizobium tianshanense</name>
    <dbReference type="NCBI Taxonomy" id="39844"/>
    <lineage>
        <taxon>Bacteria</taxon>
        <taxon>Pseudomonadati</taxon>
        <taxon>Pseudomonadota</taxon>
        <taxon>Alphaproteobacteria</taxon>
        <taxon>Hyphomicrobiales</taxon>
        <taxon>Phyllobacteriaceae</taxon>
        <taxon>Mesorhizobium</taxon>
    </lineage>
</organism>
<proteinExistence type="predicted"/>
<protein>
    <submittedName>
        <fullName evidence="2">Pyruvyl transferase EpsO</fullName>
    </submittedName>
</protein>
<feature type="domain" description="Polysaccharide pyruvyl transferase" evidence="1">
    <location>
        <begin position="41"/>
        <end position="287"/>
    </location>
</feature>
<dbReference type="Pfam" id="PF04230">
    <property type="entry name" value="PS_pyruv_trans"/>
    <property type="match status" value="1"/>
</dbReference>
<name>A0A562NP55_9HYPH</name>
<accession>A0A562NP55</accession>
<dbReference type="InterPro" id="IPR007345">
    <property type="entry name" value="Polysacch_pyruvyl_Trfase"/>
</dbReference>
<gene>
    <name evidence="2" type="ORF">IQ26_03732</name>
</gene>
<dbReference type="Proteomes" id="UP000317122">
    <property type="component" value="Unassembled WGS sequence"/>
</dbReference>